<gene>
    <name evidence="4" type="primary">HLB1</name>
    <name evidence="4" type="ORF">SDJN03_25341</name>
</gene>
<feature type="compositionally biased region" description="Polar residues" evidence="2">
    <location>
        <begin position="179"/>
        <end position="195"/>
    </location>
</feature>
<evidence type="ECO:0000313" key="5">
    <source>
        <dbReference type="Proteomes" id="UP000685013"/>
    </source>
</evidence>
<dbReference type="PANTHER" id="PTHR45005:SF2">
    <property type="entry name" value="PROTEIN HLB1"/>
    <property type="match status" value="1"/>
</dbReference>
<evidence type="ECO:0000259" key="3">
    <source>
        <dbReference type="PROSITE" id="PS50011"/>
    </source>
</evidence>
<dbReference type="InterPro" id="IPR017441">
    <property type="entry name" value="Protein_kinase_ATP_BS"/>
</dbReference>
<evidence type="ECO:0000313" key="4">
    <source>
        <dbReference type="EMBL" id="KAG6577767.1"/>
    </source>
</evidence>
<dbReference type="SMART" id="SM00220">
    <property type="entry name" value="S_TKc"/>
    <property type="match status" value="1"/>
</dbReference>
<feature type="region of interest" description="Disordered" evidence="2">
    <location>
        <begin position="986"/>
        <end position="1088"/>
    </location>
</feature>
<dbReference type="PROSITE" id="PS50011">
    <property type="entry name" value="PROTEIN_KINASE_DOM"/>
    <property type="match status" value="1"/>
</dbReference>
<dbReference type="Pfam" id="PF06552">
    <property type="entry name" value="TOM20_plant"/>
    <property type="match status" value="1"/>
</dbReference>
<keyword evidence="1" id="KW-0547">Nucleotide-binding</keyword>
<feature type="compositionally biased region" description="Polar residues" evidence="2">
    <location>
        <begin position="91"/>
        <end position="102"/>
    </location>
</feature>
<evidence type="ECO:0000256" key="1">
    <source>
        <dbReference type="PROSITE-ProRule" id="PRU10141"/>
    </source>
</evidence>
<name>A0AAV6MBK4_9ROSI</name>
<accession>A0AAV6MBK4</accession>
<feature type="binding site" evidence="1">
    <location>
        <position position="634"/>
    </location>
    <ligand>
        <name>ATP</name>
        <dbReference type="ChEBI" id="CHEBI:30616"/>
    </ligand>
</feature>
<sequence length="1297" mass="143554">MSPTPEEPNNLQNGIEIEPHISVESNQIGESKSEPESTADVVPTAELQQERESESVNGVEDLEPQSELVIPTAELQQERESESVNGVADSELQSELDSPMKQLSESIQLQVATDVADPRFEEPKGTSISSNGTENSQPALRKDEGSRTFTMRELLNGLKVEDGNDNLNESEGEKPEANSGYSLNQDSPHQPYSEQSRAAMELINSVTGVDEEGRSRQRILTFAARRYASAIERNGQDYDALYNWALVLQESADNVSPDSTSPSKDALLEEACKKYDEATRLCPTLHDAFYNWAIAISDRAKMRGRTKEAEELWKQATKNYEKAVQLNWNSPQALNNWGLALQELSAIVPAREKQTIVKTAISKFRAAIQLQFDFHRAIYNLGTVLYGLAEDTLRTGGTGTVKDVSPNELYSQSAIYIAAAHALKPSYSVYSSALRLVRSMLPLPYLKVGYLTAPPVGRPFAPHGDWKRSQFFLNHDVLQKLNIGGEQTQTSPTLLGRSGSTLNGDRTMKVEIPDIVSVSACADLTLPPGAGLCIDTIHGQIFLVADSWDALDGWLDAIRLVYTIYARGKNEVLAGIIAARTSGYRFGPLSMGGRQRTYSANSTDYKLLEEIGYGASATVFRAIYTPSNEVVAIKCLDLDRCNSNFDDIRREAQTMSLIDHPNIVRAYCSFVVERDLWVVMPFMAEGSCLHLMKTAYSDGFEEVAICSILKETLKALEYLHRQGHIHRDVKAGNILLDSNGAVKLADFGVSACMFETGDRQRARNTFTGTPCWMAPEVFQPGTGYDSKADIWSFGITALELAHGHAPFSKYPPMKVLLMTIQNAPPGLDYDRDKRFSKSFKEMVAMCLVKDQTKRPTAEKLLKHSFFKHAKPPELSLKKLFANLPPLSHRVKDLQLKDAAQLALKKMPSSEQEALSQSEYQRGVSAWNFDVEDLKAQASLVNNDMAEMKEEEESINSCSVKDEHGAGASGQGLPQVECLSKKGNFMENDKLKGGLQEKTGWNRNGTSTEAEASTSGQDIVQGKPKTKMPKGRQTQSGPILPGIVLSHSLSERVRGSERFDSEIQPSTEKNRREARQAPSFSGPLMLPNRASANSLSAPIKSSGGFRDSMDEKSKANLVQIKGRFSVTSENLDLVKDIPLSTVSRRSSQNSPLRKSASVGDWIFDSKQSVSQPPKESCNTNLPTSILLPHLQNLFHQTSIQQDLIMNLLNSLQTADVVDATQNGKLPPLPRNSENNGMAETAAVERERLLMRKVSELQARMTHLTYELTAEKLKYIQLQEQFNSTSGQEENEIKREENV</sequence>
<proteinExistence type="predicted"/>
<evidence type="ECO:0000256" key="2">
    <source>
        <dbReference type="SAM" id="MobiDB-lite"/>
    </source>
</evidence>
<feature type="compositionally biased region" description="Polar residues" evidence="2">
    <location>
        <begin position="126"/>
        <end position="138"/>
    </location>
</feature>
<comment type="caution">
    <text evidence="4">The sequence shown here is derived from an EMBL/GenBank/DDBJ whole genome shotgun (WGS) entry which is preliminary data.</text>
</comment>
<feature type="region of interest" description="Disordered" evidence="2">
    <location>
        <begin position="1"/>
        <end position="102"/>
    </location>
</feature>
<feature type="domain" description="Protein kinase" evidence="3">
    <location>
        <begin position="605"/>
        <end position="866"/>
    </location>
</feature>
<dbReference type="GO" id="GO:0005524">
    <property type="term" value="F:ATP binding"/>
    <property type="evidence" value="ECO:0007669"/>
    <property type="project" value="UniProtKB-UniRule"/>
</dbReference>
<dbReference type="GO" id="GO:0004672">
    <property type="term" value="F:protein kinase activity"/>
    <property type="evidence" value="ECO:0007669"/>
    <property type="project" value="InterPro"/>
</dbReference>
<dbReference type="FunFam" id="3.30.200.20:FF:000099">
    <property type="entry name" value="Serine/threonine-protein kinase BLUS1"/>
    <property type="match status" value="1"/>
</dbReference>
<feature type="compositionally biased region" description="Polar residues" evidence="2">
    <location>
        <begin position="998"/>
        <end position="1017"/>
    </location>
</feature>
<protein>
    <submittedName>
        <fullName evidence="4">Protein HLB1</fullName>
    </submittedName>
</protein>
<organism evidence="4 5">
    <name type="scientific">Cucurbita argyrosperma subsp. sororia</name>
    <dbReference type="NCBI Taxonomy" id="37648"/>
    <lineage>
        <taxon>Eukaryota</taxon>
        <taxon>Viridiplantae</taxon>
        <taxon>Streptophyta</taxon>
        <taxon>Embryophyta</taxon>
        <taxon>Tracheophyta</taxon>
        <taxon>Spermatophyta</taxon>
        <taxon>Magnoliopsida</taxon>
        <taxon>eudicotyledons</taxon>
        <taxon>Gunneridae</taxon>
        <taxon>Pentapetalae</taxon>
        <taxon>rosids</taxon>
        <taxon>fabids</taxon>
        <taxon>Cucurbitales</taxon>
        <taxon>Cucurbitaceae</taxon>
        <taxon>Cucurbiteae</taxon>
        <taxon>Cucurbita</taxon>
    </lineage>
</organism>
<feature type="compositionally biased region" description="Basic and acidic residues" evidence="2">
    <location>
        <begin position="1048"/>
        <end position="1060"/>
    </location>
</feature>
<reference evidence="4 5" key="1">
    <citation type="journal article" date="2021" name="Hortic Res">
        <title>The domestication of Cucurbita argyrosperma as revealed by the genome of its wild relative.</title>
        <authorList>
            <person name="Barrera-Redondo J."/>
            <person name="Sanchez-de la Vega G."/>
            <person name="Aguirre-Liguori J.A."/>
            <person name="Castellanos-Morales G."/>
            <person name="Gutierrez-Guerrero Y.T."/>
            <person name="Aguirre-Dugua X."/>
            <person name="Aguirre-Planter E."/>
            <person name="Tenaillon M.I."/>
            <person name="Lira-Saade R."/>
            <person name="Eguiarte L.E."/>
        </authorList>
    </citation>
    <scope>NUCLEOTIDE SEQUENCE [LARGE SCALE GENOMIC DNA]</scope>
    <source>
        <strain evidence="4">JBR-2021</strain>
    </source>
</reference>
<feature type="non-terminal residue" evidence="4">
    <location>
        <position position="1"/>
    </location>
</feature>
<keyword evidence="1" id="KW-0067">ATP-binding</keyword>
<keyword evidence="5" id="KW-1185">Reference proteome</keyword>
<dbReference type="Proteomes" id="UP000685013">
    <property type="component" value="Chromosome 16"/>
</dbReference>
<feature type="region of interest" description="Disordered" evidence="2">
    <location>
        <begin position="120"/>
        <end position="195"/>
    </location>
</feature>
<feature type="region of interest" description="Disordered" evidence="2">
    <location>
        <begin position="946"/>
        <end position="973"/>
    </location>
</feature>
<dbReference type="PROSITE" id="PS00107">
    <property type="entry name" value="PROTEIN_KINASE_ATP"/>
    <property type="match status" value="1"/>
</dbReference>
<dbReference type="InterPro" id="IPR000719">
    <property type="entry name" value="Prot_kinase_dom"/>
</dbReference>
<feature type="compositionally biased region" description="Polar residues" evidence="2">
    <location>
        <begin position="1"/>
        <end position="13"/>
    </location>
</feature>
<dbReference type="CDD" id="cd06610">
    <property type="entry name" value="STKc_OSR1_SPAK"/>
    <property type="match status" value="1"/>
</dbReference>
<dbReference type="Pfam" id="PF00069">
    <property type="entry name" value="Pkinase"/>
    <property type="match status" value="1"/>
</dbReference>
<dbReference type="FunFam" id="1.10.510.10:FF:000125">
    <property type="entry name" value="serine/threonine-protein kinase BLUS1-like isoform X2"/>
    <property type="match status" value="1"/>
</dbReference>
<dbReference type="InterPro" id="IPR053277">
    <property type="entry name" value="Endomembrane_traffic_mod"/>
</dbReference>
<dbReference type="EMBL" id="JAGKQH010000016">
    <property type="protein sequence ID" value="KAG6577767.1"/>
    <property type="molecule type" value="Genomic_DNA"/>
</dbReference>
<dbReference type="PANTHER" id="PTHR45005">
    <property type="match status" value="1"/>
</dbReference>